<dbReference type="InterPro" id="IPR017969">
    <property type="entry name" value="Heavy-metal-associated_CS"/>
</dbReference>
<dbReference type="PROSITE" id="PS50846">
    <property type="entry name" value="HMA_2"/>
    <property type="match status" value="1"/>
</dbReference>
<feature type="domain" description="HMA" evidence="4">
    <location>
        <begin position="2"/>
        <end position="68"/>
    </location>
</feature>
<dbReference type="InterPro" id="IPR036163">
    <property type="entry name" value="HMA_dom_sf"/>
</dbReference>
<organism evidence="5 6">
    <name type="scientific">Methylomusa anaerophila</name>
    <dbReference type="NCBI Taxonomy" id="1930071"/>
    <lineage>
        <taxon>Bacteria</taxon>
        <taxon>Bacillati</taxon>
        <taxon>Bacillota</taxon>
        <taxon>Negativicutes</taxon>
        <taxon>Selenomonadales</taxon>
        <taxon>Sporomusaceae</taxon>
        <taxon>Methylomusa</taxon>
    </lineage>
</organism>
<dbReference type="EMBL" id="AP018449">
    <property type="protein sequence ID" value="BBB90261.1"/>
    <property type="molecule type" value="Genomic_DNA"/>
</dbReference>
<dbReference type="RefSeq" id="WP_126306852.1">
    <property type="nucleotide sequence ID" value="NZ_AP018449.1"/>
</dbReference>
<accession>A0A348AGR3</accession>
<dbReference type="Gene3D" id="3.30.70.100">
    <property type="match status" value="1"/>
</dbReference>
<dbReference type="NCBIfam" id="TIGR00003">
    <property type="entry name" value="copper ion binding protein"/>
    <property type="match status" value="1"/>
</dbReference>
<evidence type="ECO:0000313" key="5">
    <source>
        <dbReference type="EMBL" id="BBB90261.1"/>
    </source>
</evidence>
<proteinExistence type="predicted"/>
<gene>
    <name evidence="5" type="primary">copZ_1</name>
    <name evidence="5" type="ORF">MAMMFC1_00909</name>
</gene>
<keyword evidence="2" id="KW-0479">Metal-binding</keyword>
<dbReference type="CDD" id="cd00371">
    <property type="entry name" value="HMA"/>
    <property type="match status" value="1"/>
</dbReference>
<keyword evidence="6" id="KW-1185">Reference proteome</keyword>
<dbReference type="PROSITE" id="PS01047">
    <property type="entry name" value="HMA_1"/>
    <property type="match status" value="1"/>
</dbReference>
<protein>
    <recommendedName>
        <fullName evidence="1">Copper chaperone CopZ</fullName>
    </recommendedName>
</protein>
<dbReference type="InterPro" id="IPR000428">
    <property type="entry name" value="Cu-bd"/>
</dbReference>
<dbReference type="OrthoDB" id="9813965at2"/>
<dbReference type="GO" id="GO:0005507">
    <property type="term" value="F:copper ion binding"/>
    <property type="evidence" value="ECO:0007669"/>
    <property type="project" value="InterPro"/>
</dbReference>
<dbReference type="PANTHER" id="PTHR46594:SF4">
    <property type="entry name" value="P-TYPE CATION-TRANSPORTING ATPASE"/>
    <property type="match status" value="1"/>
</dbReference>
<dbReference type="KEGG" id="mana:MAMMFC1_00909"/>
<sequence>MEKIVIPVEGMSCGHCKNAVEKAVRALPGVTQAEVDLAAKTLTAEFDSNRTSLTKIKAAIEEEGYTPLP</sequence>
<evidence type="ECO:0000313" key="6">
    <source>
        <dbReference type="Proteomes" id="UP000276437"/>
    </source>
</evidence>
<evidence type="ECO:0000256" key="2">
    <source>
        <dbReference type="ARBA" id="ARBA00022723"/>
    </source>
</evidence>
<dbReference type="PRINTS" id="PR00944">
    <property type="entry name" value="CUEXPORT"/>
</dbReference>
<dbReference type="Proteomes" id="UP000276437">
    <property type="component" value="Chromosome"/>
</dbReference>
<keyword evidence="3" id="KW-0186">Copper</keyword>
<dbReference type="Pfam" id="PF00403">
    <property type="entry name" value="HMA"/>
    <property type="match status" value="1"/>
</dbReference>
<dbReference type="PANTHER" id="PTHR46594">
    <property type="entry name" value="P-TYPE CATION-TRANSPORTING ATPASE"/>
    <property type="match status" value="1"/>
</dbReference>
<dbReference type="GO" id="GO:0006825">
    <property type="term" value="P:copper ion transport"/>
    <property type="evidence" value="ECO:0007669"/>
    <property type="project" value="InterPro"/>
</dbReference>
<evidence type="ECO:0000256" key="1">
    <source>
        <dbReference type="ARBA" id="ARBA00015313"/>
    </source>
</evidence>
<dbReference type="SUPFAM" id="SSF55008">
    <property type="entry name" value="HMA, heavy metal-associated domain"/>
    <property type="match status" value="1"/>
</dbReference>
<reference evidence="5 6" key="1">
    <citation type="journal article" date="2018" name="Int. J. Syst. Evol. Microbiol.">
        <title>Methylomusa anaerophila gen. nov., sp. nov., an anaerobic methanol-utilizing bacterium isolated from a microbial fuel cell.</title>
        <authorList>
            <person name="Amano N."/>
            <person name="Yamamuro A."/>
            <person name="Miyahara M."/>
            <person name="Kouzuma A."/>
            <person name="Abe T."/>
            <person name="Watanabe K."/>
        </authorList>
    </citation>
    <scope>NUCLEOTIDE SEQUENCE [LARGE SCALE GENOMIC DNA]</scope>
    <source>
        <strain evidence="5 6">MMFC1</strain>
    </source>
</reference>
<dbReference type="FunFam" id="3.30.70.100:FF:000005">
    <property type="entry name" value="Copper-exporting P-type ATPase A"/>
    <property type="match status" value="1"/>
</dbReference>
<dbReference type="InterPro" id="IPR006121">
    <property type="entry name" value="HMA_dom"/>
</dbReference>
<name>A0A348AGR3_9FIRM</name>
<evidence type="ECO:0000256" key="3">
    <source>
        <dbReference type="ARBA" id="ARBA00023008"/>
    </source>
</evidence>
<dbReference type="AlphaFoldDB" id="A0A348AGR3"/>
<dbReference type="InterPro" id="IPR006122">
    <property type="entry name" value="HMA_Cu_ion-bd"/>
</dbReference>
<evidence type="ECO:0000259" key="4">
    <source>
        <dbReference type="PROSITE" id="PS50846"/>
    </source>
</evidence>